<evidence type="ECO:0000256" key="4">
    <source>
        <dbReference type="ARBA" id="ARBA00022833"/>
    </source>
</evidence>
<gene>
    <name evidence="7" type="primary">gluQ</name>
    <name evidence="10" type="ORF">SAMN05216421_2486</name>
</gene>
<comment type="similarity">
    <text evidence="7">Belongs to the class-I aminoacyl-tRNA synthetase family. GluQ subfamily.</text>
</comment>
<feature type="binding site" evidence="7">
    <location>
        <position position="173"/>
    </location>
    <ligand>
        <name>L-glutamate</name>
        <dbReference type="ChEBI" id="CHEBI:29985"/>
    </ligand>
</feature>
<dbReference type="InterPro" id="IPR020058">
    <property type="entry name" value="Glu/Gln-tRNA-synth_Ib_cat-dom"/>
</dbReference>
<accession>A0A1H1W512</accession>
<dbReference type="GO" id="GO:0005524">
    <property type="term" value="F:ATP binding"/>
    <property type="evidence" value="ECO:0007669"/>
    <property type="project" value="UniProtKB-KW"/>
</dbReference>
<protein>
    <recommendedName>
        <fullName evidence="7">Glutamyl-Q tRNA(Asp) synthetase</fullName>
        <shortName evidence="7">Glu-Q-RSs</shortName>
        <ecNumber evidence="7">6.1.1.-</ecNumber>
    </recommendedName>
</protein>
<evidence type="ECO:0000256" key="7">
    <source>
        <dbReference type="HAMAP-Rule" id="MF_01428"/>
    </source>
</evidence>
<dbReference type="Proteomes" id="UP000243207">
    <property type="component" value="Chromosome I"/>
</dbReference>
<keyword evidence="4 7" id="KW-0862">Zinc</keyword>
<dbReference type="GO" id="GO:0006400">
    <property type="term" value="P:tRNA modification"/>
    <property type="evidence" value="ECO:0007669"/>
    <property type="project" value="InterPro"/>
</dbReference>
<dbReference type="GO" id="GO:0004818">
    <property type="term" value="F:glutamate-tRNA ligase activity"/>
    <property type="evidence" value="ECO:0007669"/>
    <property type="project" value="TreeGrafter"/>
</dbReference>
<evidence type="ECO:0000259" key="9">
    <source>
        <dbReference type="Pfam" id="PF00749"/>
    </source>
</evidence>
<keyword evidence="1 7" id="KW-0436">Ligase</keyword>
<evidence type="ECO:0000256" key="8">
    <source>
        <dbReference type="RuleBase" id="RU363037"/>
    </source>
</evidence>
<dbReference type="PANTHER" id="PTHR43311:SF1">
    <property type="entry name" value="GLUTAMYL-Q TRNA(ASP) SYNTHETASE"/>
    <property type="match status" value="1"/>
</dbReference>
<dbReference type="InterPro" id="IPR000924">
    <property type="entry name" value="Glu/Gln-tRNA-synth"/>
</dbReference>
<comment type="function">
    <text evidence="7">Catalyzes the tRNA-independent activation of glutamate in presence of ATP and the subsequent transfer of glutamate onto a tRNA(Asp). Glutamate is transferred on the 2-amino-5-(4,5-dihydroxy-2-cyclopenten-1-yl) moiety of the queuosine in the wobble position of the QUC anticodon.</text>
</comment>
<dbReference type="STRING" id="487184.SAMN05216421_2486"/>
<dbReference type="SUPFAM" id="SSF52374">
    <property type="entry name" value="Nucleotidylyl transferase"/>
    <property type="match status" value="1"/>
</dbReference>
<feature type="binding site" evidence="7">
    <location>
        <position position="101"/>
    </location>
    <ligand>
        <name>Zn(2+)</name>
        <dbReference type="ChEBI" id="CHEBI:29105"/>
    </ligand>
</feature>
<feature type="short sequence motif" description="'KMSKS' region" evidence="7">
    <location>
        <begin position="229"/>
        <end position="233"/>
    </location>
</feature>
<evidence type="ECO:0000313" key="11">
    <source>
        <dbReference type="Proteomes" id="UP000243207"/>
    </source>
</evidence>
<evidence type="ECO:0000256" key="2">
    <source>
        <dbReference type="ARBA" id="ARBA00022723"/>
    </source>
</evidence>
<evidence type="ECO:0000256" key="3">
    <source>
        <dbReference type="ARBA" id="ARBA00022741"/>
    </source>
</evidence>
<evidence type="ECO:0000256" key="5">
    <source>
        <dbReference type="ARBA" id="ARBA00022840"/>
    </source>
</evidence>
<feature type="short sequence motif" description="'HIGH' region" evidence="7">
    <location>
        <begin position="12"/>
        <end position="22"/>
    </location>
</feature>
<feature type="binding site" evidence="7">
    <location>
        <position position="115"/>
    </location>
    <ligand>
        <name>Zn(2+)</name>
        <dbReference type="ChEBI" id="CHEBI:29105"/>
    </ligand>
</feature>
<dbReference type="PRINTS" id="PR00987">
    <property type="entry name" value="TRNASYNTHGLU"/>
</dbReference>
<dbReference type="NCBIfam" id="TIGR03838">
    <property type="entry name" value="queuosine_YadB"/>
    <property type="match status" value="1"/>
</dbReference>
<dbReference type="OrthoDB" id="9807503at2"/>
<evidence type="ECO:0000313" key="10">
    <source>
        <dbReference type="EMBL" id="SDS92237.1"/>
    </source>
</evidence>
<feature type="binding site" evidence="7">
    <location>
        <begin position="9"/>
        <end position="13"/>
    </location>
    <ligand>
        <name>L-glutamate</name>
        <dbReference type="ChEBI" id="CHEBI:29985"/>
    </ligand>
</feature>
<dbReference type="EMBL" id="LT629736">
    <property type="protein sequence ID" value="SDS92237.1"/>
    <property type="molecule type" value="Genomic_DNA"/>
</dbReference>
<feature type="binding site" evidence="7">
    <location>
        <position position="45"/>
    </location>
    <ligand>
        <name>L-glutamate</name>
        <dbReference type="ChEBI" id="CHEBI:29985"/>
    </ligand>
</feature>
<keyword evidence="11" id="KW-1185">Reference proteome</keyword>
<proteinExistence type="inferred from homology"/>
<dbReference type="GO" id="GO:0008270">
    <property type="term" value="F:zinc ion binding"/>
    <property type="evidence" value="ECO:0007669"/>
    <property type="project" value="UniProtKB-UniRule"/>
</dbReference>
<feature type="binding site" evidence="7">
    <location>
        <position position="103"/>
    </location>
    <ligand>
        <name>Zn(2+)</name>
        <dbReference type="ChEBI" id="CHEBI:29105"/>
    </ligand>
</feature>
<feature type="binding site" evidence="7">
    <location>
        <position position="119"/>
    </location>
    <ligand>
        <name>Zn(2+)</name>
        <dbReference type="ChEBI" id="CHEBI:29105"/>
    </ligand>
</feature>
<dbReference type="InterPro" id="IPR049940">
    <property type="entry name" value="GluQ/Sye"/>
</dbReference>
<feature type="binding site" evidence="7">
    <location>
        <position position="232"/>
    </location>
    <ligand>
        <name>ATP</name>
        <dbReference type="ChEBI" id="CHEBI:30616"/>
    </ligand>
</feature>
<feature type="domain" description="Glutamyl/glutaminyl-tRNA synthetase class Ib catalytic" evidence="9">
    <location>
        <begin position="9"/>
        <end position="109"/>
    </location>
</feature>
<dbReference type="NCBIfam" id="NF004314">
    <property type="entry name" value="PRK05710.1-3"/>
    <property type="match status" value="1"/>
</dbReference>
<dbReference type="PANTHER" id="PTHR43311">
    <property type="entry name" value="GLUTAMATE--TRNA LIGASE"/>
    <property type="match status" value="1"/>
</dbReference>
<keyword evidence="3 7" id="KW-0547">Nucleotide-binding</keyword>
<feature type="domain" description="Glutamyl/glutaminyl-tRNA synthetase class Ib catalytic" evidence="9">
    <location>
        <begin position="128"/>
        <end position="235"/>
    </location>
</feature>
<evidence type="ECO:0000256" key="1">
    <source>
        <dbReference type="ARBA" id="ARBA00022598"/>
    </source>
</evidence>
<dbReference type="InterPro" id="IPR022380">
    <property type="entry name" value="Glu-Q_tRNA(Asp)_Synthase"/>
</dbReference>
<dbReference type="Gene3D" id="3.40.50.620">
    <property type="entry name" value="HUPs"/>
    <property type="match status" value="1"/>
</dbReference>
<feature type="binding site" evidence="7">
    <location>
        <position position="191"/>
    </location>
    <ligand>
        <name>L-glutamate</name>
        <dbReference type="ChEBI" id="CHEBI:29985"/>
    </ligand>
</feature>
<dbReference type="EC" id="6.1.1.-" evidence="7"/>
<dbReference type="InterPro" id="IPR014729">
    <property type="entry name" value="Rossmann-like_a/b/a_fold"/>
</dbReference>
<dbReference type="Pfam" id="PF00749">
    <property type="entry name" value="tRNA-synt_1c"/>
    <property type="match status" value="2"/>
</dbReference>
<dbReference type="GO" id="GO:0005829">
    <property type="term" value="C:cytosol"/>
    <property type="evidence" value="ECO:0007669"/>
    <property type="project" value="TreeGrafter"/>
</dbReference>
<dbReference type="RefSeq" id="WP_093395197.1">
    <property type="nucleotide sequence ID" value="NZ_LT629736.1"/>
</dbReference>
<dbReference type="GO" id="GO:0006424">
    <property type="term" value="P:glutamyl-tRNA aminoacylation"/>
    <property type="evidence" value="ECO:0007669"/>
    <property type="project" value="InterPro"/>
</dbReference>
<sequence length="295" mass="32409">MHAQPYVGRFAPTPSGHLHFGSLVAALASFLDARHQRGVWLVRVEDLDQPRVVSGATEHILRTLECYGLEWDGEIVYQSQRIERYESILASWLVEGKAYHCDCSRQQIAAYGGVYPGTCASRGLVAAGDRAIRVRVPAEPLGFVDRLQGPVSQSLQDEVGDIAVRRRDGVIAYQLAVVADDIAQGVTDVVRGADLLDSTPRQIWLYHLLGEALPAYLHVPLIMRPDGEKLSKRLGSAPLEPQRTAITLWRALAALRQAPPRSLHGAGVKELLAWAIANWRVEAIPATAHILEDSI</sequence>
<keyword evidence="2 7" id="KW-0479">Metal-binding</keyword>
<keyword evidence="5 7" id="KW-0067">ATP-binding</keyword>
<dbReference type="HAMAP" id="MF_01428">
    <property type="entry name" value="Glu_Q_tRNA_synth"/>
    <property type="match status" value="1"/>
</dbReference>
<organism evidence="10 11">
    <name type="scientific">Halopseudomonas xinjiangensis</name>
    <dbReference type="NCBI Taxonomy" id="487184"/>
    <lineage>
        <taxon>Bacteria</taxon>
        <taxon>Pseudomonadati</taxon>
        <taxon>Pseudomonadota</taxon>
        <taxon>Gammaproteobacteria</taxon>
        <taxon>Pseudomonadales</taxon>
        <taxon>Pseudomonadaceae</taxon>
        <taxon>Halopseudomonas</taxon>
    </lineage>
</organism>
<name>A0A1H1W512_9GAMM</name>
<reference evidence="11" key="1">
    <citation type="submission" date="2016-10" db="EMBL/GenBank/DDBJ databases">
        <authorList>
            <person name="Varghese N."/>
            <person name="Submissions S."/>
        </authorList>
    </citation>
    <scope>NUCLEOTIDE SEQUENCE [LARGE SCALE GENOMIC DNA]</scope>
    <source>
        <strain evidence="11">NRRL B-51270</strain>
    </source>
</reference>
<evidence type="ECO:0000256" key="6">
    <source>
        <dbReference type="ARBA" id="ARBA00023146"/>
    </source>
</evidence>
<comment type="cofactor">
    <cofactor evidence="7">
        <name>Zn(2+)</name>
        <dbReference type="ChEBI" id="CHEBI:29105"/>
    </cofactor>
    <text evidence="7">Binds 1 zinc ion per subunit.</text>
</comment>
<keyword evidence="8" id="KW-0648">Protein biosynthesis</keyword>
<keyword evidence="6 7" id="KW-0030">Aminoacyl-tRNA synthetase</keyword>
<dbReference type="AlphaFoldDB" id="A0A1H1W512"/>
<dbReference type="FunFam" id="3.40.50.620:FF:000093">
    <property type="entry name" value="Glutamyl-Q tRNA(Asp) synthetase"/>
    <property type="match status" value="1"/>
</dbReference>